<evidence type="ECO:0000313" key="3">
    <source>
        <dbReference type="EMBL" id="OSD03899.1"/>
    </source>
</evidence>
<protein>
    <submittedName>
        <fullName evidence="3">Glycosyltransferase family 1 protein</fullName>
    </submittedName>
</protein>
<comment type="similarity">
    <text evidence="1">Belongs to the UDP-glycosyltransferase family.</text>
</comment>
<dbReference type="PANTHER" id="PTHR48047">
    <property type="entry name" value="GLYCOSYLTRANSFERASE"/>
    <property type="match status" value="1"/>
</dbReference>
<dbReference type="OrthoDB" id="5835829at2759"/>
<reference evidence="3 4" key="1">
    <citation type="journal article" date="2015" name="Biotechnol. Biofuels">
        <title>Enhanced degradation of softwood versus hardwood by the white-rot fungus Pycnoporus coccineus.</title>
        <authorList>
            <person name="Couturier M."/>
            <person name="Navarro D."/>
            <person name="Chevret D."/>
            <person name="Henrissat B."/>
            <person name="Piumi F."/>
            <person name="Ruiz-Duenas F.J."/>
            <person name="Martinez A.T."/>
            <person name="Grigoriev I.V."/>
            <person name="Riley R."/>
            <person name="Lipzen A."/>
            <person name="Berrin J.G."/>
            <person name="Master E.R."/>
            <person name="Rosso M.N."/>
        </authorList>
    </citation>
    <scope>NUCLEOTIDE SEQUENCE [LARGE SCALE GENOMIC DNA]</scope>
    <source>
        <strain evidence="3 4">BRFM310</strain>
    </source>
</reference>
<name>A0A1Y2IRX8_TRAC3</name>
<keyword evidence="2 3" id="KW-0808">Transferase</keyword>
<keyword evidence="4" id="KW-1185">Reference proteome</keyword>
<dbReference type="SUPFAM" id="SSF53756">
    <property type="entry name" value="UDP-Glycosyltransferase/glycogen phosphorylase"/>
    <property type="match status" value="1"/>
</dbReference>
<gene>
    <name evidence="3" type="ORF">PYCCODRAFT_1466369</name>
</gene>
<dbReference type="EMBL" id="KZ084098">
    <property type="protein sequence ID" value="OSD03899.1"/>
    <property type="molecule type" value="Genomic_DNA"/>
</dbReference>
<dbReference type="Pfam" id="PF00201">
    <property type="entry name" value="UDPGT"/>
    <property type="match status" value="1"/>
</dbReference>
<dbReference type="InterPro" id="IPR002213">
    <property type="entry name" value="UDP_glucos_trans"/>
</dbReference>
<dbReference type="AlphaFoldDB" id="A0A1Y2IRX8"/>
<evidence type="ECO:0000256" key="2">
    <source>
        <dbReference type="ARBA" id="ARBA00022679"/>
    </source>
</evidence>
<organism evidence="3 4">
    <name type="scientific">Trametes coccinea (strain BRFM310)</name>
    <name type="common">Pycnoporus coccineus</name>
    <dbReference type="NCBI Taxonomy" id="1353009"/>
    <lineage>
        <taxon>Eukaryota</taxon>
        <taxon>Fungi</taxon>
        <taxon>Dikarya</taxon>
        <taxon>Basidiomycota</taxon>
        <taxon>Agaricomycotina</taxon>
        <taxon>Agaricomycetes</taxon>
        <taxon>Polyporales</taxon>
        <taxon>Polyporaceae</taxon>
        <taxon>Trametes</taxon>
    </lineage>
</organism>
<accession>A0A1Y2IRX8</accession>
<evidence type="ECO:0000256" key="1">
    <source>
        <dbReference type="ARBA" id="ARBA00009995"/>
    </source>
</evidence>
<evidence type="ECO:0000313" key="4">
    <source>
        <dbReference type="Proteomes" id="UP000193067"/>
    </source>
</evidence>
<dbReference type="GO" id="GO:0035251">
    <property type="term" value="F:UDP-glucosyltransferase activity"/>
    <property type="evidence" value="ECO:0007669"/>
    <property type="project" value="TreeGrafter"/>
</dbReference>
<dbReference type="Gene3D" id="3.40.50.2000">
    <property type="entry name" value="Glycogen Phosphorylase B"/>
    <property type="match status" value="2"/>
</dbReference>
<sequence length="526" mass="57796">MADTTLSAPKSHLVAFAYEAWGHVRPLIVLCARIAKAGPVLTTVLTPLSLYERTKTELARNFAPGEQAYLSRVRIVAVQRGQHNDVMIIPASFVSAWRDLVDGKAITCAHTGQPIPAILPPKAALIDCFAYESVRQIRDVSGDSAKIYGWIPSALSTLFYYMFGPESLGGGVSMHDKAEAEARRTGRAYEDVAGELLMRGRGEVVRVPGLPPMYDYEYHPQHFPIFDGLNTSYLARTYDTMLLFDGAVVATPECYEREAVAAARTFFADIHKPVYVLGPLQASGAQAAQLERAHAPQAQEVEAFLDKTLKESGERSLLYISFGSIFWPMKAPEQLWAFLDAAMELGIPFLLSHASPFAVIPDSVREKVHEYGKALVAPWVPQQLVLNHPVTGWFVTHGGHNSVLEALSAGVPQIFWPFEADQPLNAVRLTEHFSAAYELLEVRTGLGLKPLCRNGKAPAGTLDAVRAEARDVLVRAFGEEGKGKRANALQLRDAVRAEWEEPVGEGEGGASWRDFRAFVATLWAEE</sequence>
<dbReference type="CDD" id="cd03784">
    <property type="entry name" value="GT1_Gtf-like"/>
    <property type="match status" value="1"/>
</dbReference>
<proteinExistence type="inferred from homology"/>
<dbReference type="Proteomes" id="UP000193067">
    <property type="component" value="Unassembled WGS sequence"/>
</dbReference>